<gene>
    <name evidence="1" type="ORF">SCLCIDRAFT_490137</name>
</gene>
<organism evidence="1 2">
    <name type="scientific">Scleroderma citrinum Foug A</name>
    <dbReference type="NCBI Taxonomy" id="1036808"/>
    <lineage>
        <taxon>Eukaryota</taxon>
        <taxon>Fungi</taxon>
        <taxon>Dikarya</taxon>
        <taxon>Basidiomycota</taxon>
        <taxon>Agaricomycotina</taxon>
        <taxon>Agaricomycetes</taxon>
        <taxon>Agaricomycetidae</taxon>
        <taxon>Boletales</taxon>
        <taxon>Sclerodermatineae</taxon>
        <taxon>Sclerodermataceae</taxon>
        <taxon>Scleroderma</taxon>
    </lineage>
</organism>
<proteinExistence type="predicted"/>
<dbReference type="HOGENOM" id="CLU_1918324_0_0_1"/>
<reference evidence="2" key="2">
    <citation type="submission" date="2015-01" db="EMBL/GenBank/DDBJ databases">
        <title>Evolutionary Origins and Diversification of the Mycorrhizal Mutualists.</title>
        <authorList>
            <consortium name="DOE Joint Genome Institute"/>
            <consortium name="Mycorrhizal Genomics Consortium"/>
            <person name="Kohler A."/>
            <person name="Kuo A."/>
            <person name="Nagy L.G."/>
            <person name="Floudas D."/>
            <person name="Copeland A."/>
            <person name="Barry K.W."/>
            <person name="Cichocki N."/>
            <person name="Veneault-Fourrey C."/>
            <person name="LaButti K."/>
            <person name="Lindquist E.A."/>
            <person name="Lipzen A."/>
            <person name="Lundell T."/>
            <person name="Morin E."/>
            <person name="Murat C."/>
            <person name="Riley R."/>
            <person name="Ohm R."/>
            <person name="Sun H."/>
            <person name="Tunlid A."/>
            <person name="Henrissat B."/>
            <person name="Grigoriev I.V."/>
            <person name="Hibbett D.S."/>
            <person name="Martin F."/>
        </authorList>
    </citation>
    <scope>NUCLEOTIDE SEQUENCE [LARGE SCALE GENOMIC DNA]</scope>
    <source>
        <strain evidence="2">Foug A</strain>
    </source>
</reference>
<dbReference type="EMBL" id="KN822005">
    <property type="protein sequence ID" value="KIM69906.1"/>
    <property type="molecule type" value="Genomic_DNA"/>
</dbReference>
<dbReference type="InParanoid" id="A0A0C3EPW6"/>
<dbReference type="AlphaFoldDB" id="A0A0C3EPW6"/>
<sequence>MEDNRSLSTVTNANDDHRHSPCFLGPSAKFTNVLVRYRWHRVDRIALLQPRSNDLITTFCGLIGWPSRFLSRNIQPWRTPSLPELFTTSVQWNPLPPSVDSVPMLPSPALIDSRRRLFPTRREQSPHYRCLL</sequence>
<dbReference type="Proteomes" id="UP000053989">
    <property type="component" value="Unassembled WGS sequence"/>
</dbReference>
<accession>A0A0C3EPW6</accession>
<keyword evidence="2" id="KW-1185">Reference proteome</keyword>
<evidence type="ECO:0000313" key="2">
    <source>
        <dbReference type="Proteomes" id="UP000053989"/>
    </source>
</evidence>
<evidence type="ECO:0000313" key="1">
    <source>
        <dbReference type="EMBL" id="KIM69906.1"/>
    </source>
</evidence>
<reference evidence="1 2" key="1">
    <citation type="submission" date="2014-04" db="EMBL/GenBank/DDBJ databases">
        <authorList>
            <consortium name="DOE Joint Genome Institute"/>
            <person name="Kuo A."/>
            <person name="Kohler A."/>
            <person name="Nagy L.G."/>
            <person name="Floudas D."/>
            <person name="Copeland A."/>
            <person name="Barry K.W."/>
            <person name="Cichocki N."/>
            <person name="Veneault-Fourrey C."/>
            <person name="LaButti K."/>
            <person name="Lindquist E.A."/>
            <person name="Lipzen A."/>
            <person name="Lundell T."/>
            <person name="Morin E."/>
            <person name="Murat C."/>
            <person name="Sun H."/>
            <person name="Tunlid A."/>
            <person name="Henrissat B."/>
            <person name="Grigoriev I.V."/>
            <person name="Hibbett D.S."/>
            <person name="Martin F."/>
            <person name="Nordberg H.P."/>
            <person name="Cantor M.N."/>
            <person name="Hua S.X."/>
        </authorList>
    </citation>
    <scope>NUCLEOTIDE SEQUENCE [LARGE SCALE GENOMIC DNA]</scope>
    <source>
        <strain evidence="1 2">Foug A</strain>
    </source>
</reference>
<protein>
    <submittedName>
        <fullName evidence="1">Uncharacterized protein</fullName>
    </submittedName>
</protein>
<name>A0A0C3EPW6_9AGAM</name>